<evidence type="ECO:0000313" key="9">
    <source>
        <dbReference type="Proteomes" id="UP000015102"/>
    </source>
</evidence>
<dbReference type="InterPro" id="IPR000033">
    <property type="entry name" value="LDLR_classB_rpt"/>
</dbReference>
<dbReference type="SUPFAM" id="SSF63825">
    <property type="entry name" value="YWTD domain"/>
    <property type="match status" value="1"/>
</dbReference>
<dbReference type="AlphaFoldDB" id="T1GU48"/>
<dbReference type="PROSITE" id="PS51120">
    <property type="entry name" value="LDLRB"/>
    <property type="match status" value="2"/>
</dbReference>
<dbReference type="GO" id="GO:0006892">
    <property type="term" value="P:post-Golgi vesicle-mediated transport"/>
    <property type="evidence" value="ECO:0007669"/>
    <property type="project" value="TreeGrafter"/>
</dbReference>
<dbReference type="FunFam" id="2.120.10.30:FF:000241">
    <property type="entry name" value="Low-density lipoprotein receptor-related protein 6"/>
    <property type="match status" value="1"/>
</dbReference>
<dbReference type="EMBL" id="CAQQ02092105">
    <property type="status" value="NOT_ANNOTATED_CDS"/>
    <property type="molecule type" value="Genomic_DNA"/>
</dbReference>
<keyword evidence="4" id="KW-1015">Disulfide bond</keyword>
<evidence type="ECO:0000256" key="5">
    <source>
        <dbReference type="ARBA" id="ARBA00023180"/>
    </source>
</evidence>
<evidence type="ECO:0000313" key="8">
    <source>
        <dbReference type="EnsemblMetazoa" id="MESCA007254-PA"/>
    </source>
</evidence>
<sequence length="425" mass="48515">MVHWLGEGTKVMICLARDFPTQNEEITKRQLSPSAVYFSYDYGDSFINKTDLFKVLVNGTLRPSTLDQFSTHPKYDTIIFTDSKNKAIFNVQNKGTGPFQRFMVDFTPSDISFYENHADTYLVLDKEDPERKLYITIDGGVSFTLLQLYVKAFIWSSGDDDLPTHLYVERKEPTGASSVIFYNASTLVKNPKANTYHKLIDNIQDFQIKKDFMIGVRKVYVLPVQNLKNVIAIDFDLKNNCVFFADIMSDVIGRQCLNGNQSMEILVDRDLASVEGMSYDWISEMLFYVDGTKSLIEAVVTKPGNMYKSRVTIINKDQDLLKPRGIVVHPTEGYIFWTEWSSQKPALSRANLDGSDRRILFSKPDVVWPNGITIDHVAQRIYWVDANKDYIASSDLNGHNKITIVQQDARVDHPFAVALTKIMEL</sequence>
<reference evidence="8" key="2">
    <citation type="submission" date="2015-06" db="UniProtKB">
        <authorList>
            <consortium name="EnsemblMetazoa"/>
        </authorList>
    </citation>
    <scope>IDENTIFICATION</scope>
</reference>
<dbReference type="GO" id="GO:0005794">
    <property type="term" value="C:Golgi apparatus"/>
    <property type="evidence" value="ECO:0007669"/>
    <property type="project" value="TreeGrafter"/>
</dbReference>
<accession>T1GU48</accession>
<proteinExistence type="predicted"/>
<dbReference type="InterPro" id="IPR050310">
    <property type="entry name" value="VPS10-sortilin"/>
</dbReference>
<feature type="domain" description="Sortilin N-terminal" evidence="7">
    <location>
        <begin position="35"/>
        <end position="214"/>
    </location>
</feature>
<dbReference type="SMART" id="SM00135">
    <property type="entry name" value="LY"/>
    <property type="match status" value="4"/>
</dbReference>
<dbReference type="Pfam" id="PF15902">
    <property type="entry name" value="Sortilin-Vps10"/>
    <property type="match status" value="1"/>
</dbReference>
<organism evidence="8 9">
    <name type="scientific">Megaselia scalaris</name>
    <name type="common">Humpbacked fly</name>
    <name type="synonym">Phora scalaris</name>
    <dbReference type="NCBI Taxonomy" id="36166"/>
    <lineage>
        <taxon>Eukaryota</taxon>
        <taxon>Metazoa</taxon>
        <taxon>Ecdysozoa</taxon>
        <taxon>Arthropoda</taxon>
        <taxon>Hexapoda</taxon>
        <taxon>Insecta</taxon>
        <taxon>Pterygota</taxon>
        <taxon>Neoptera</taxon>
        <taxon>Endopterygota</taxon>
        <taxon>Diptera</taxon>
        <taxon>Brachycera</taxon>
        <taxon>Muscomorpha</taxon>
        <taxon>Platypezoidea</taxon>
        <taxon>Phoridae</taxon>
        <taxon>Megaseliini</taxon>
        <taxon>Megaselia</taxon>
    </lineage>
</organism>
<keyword evidence="2" id="KW-0732">Signal</keyword>
<evidence type="ECO:0000256" key="4">
    <source>
        <dbReference type="ARBA" id="ARBA00023157"/>
    </source>
</evidence>
<dbReference type="GO" id="GO:0016020">
    <property type="term" value="C:membrane"/>
    <property type="evidence" value="ECO:0007669"/>
    <property type="project" value="TreeGrafter"/>
</dbReference>
<keyword evidence="9" id="KW-1185">Reference proteome</keyword>
<keyword evidence="1" id="KW-0245">EGF-like domain</keyword>
<dbReference type="InterPro" id="IPR031778">
    <property type="entry name" value="Sortilin_N"/>
</dbReference>
<evidence type="ECO:0000259" key="7">
    <source>
        <dbReference type="Pfam" id="PF15902"/>
    </source>
</evidence>
<dbReference type="Pfam" id="PF00058">
    <property type="entry name" value="Ldl_recept_b"/>
    <property type="match status" value="2"/>
</dbReference>
<dbReference type="PANTHER" id="PTHR12106:SF27">
    <property type="entry name" value="SORTILIN-RELATED RECEPTOR"/>
    <property type="match status" value="1"/>
</dbReference>
<feature type="repeat" description="LDL-receptor class B" evidence="6">
    <location>
        <begin position="333"/>
        <end position="378"/>
    </location>
</feature>
<protein>
    <recommendedName>
        <fullName evidence="7">Sortilin N-terminal domain-containing protein</fullName>
    </recommendedName>
</protein>
<dbReference type="PANTHER" id="PTHR12106">
    <property type="entry name" value="SORTILIN RELATED"/>
    <property type="match status" value="1"/>
</dbReference>
<evidence type="ECO:0000256" key="2">
    <source>
        <dbReference type="ARBA" id="ARBA00022729"/>
    </source>
</evidence>
<dbReference type="STRING" id="36166.T1GU48"/>
<reference evidence="9" key="1">
    <citation type="submission" date="2013-02" db="EMBL/GenBank/DDBJ databases">
        <authorList>
            <person name="Hughes D."/>
        </authorList>
    </citation>
    <scope>NUCLEOTIDE SEQUENCE</scope>
    <source>
        <strain>Durham</strain>
        <strain evidence="9">NC isolate 2 -- Noor lab</strain>
    </source>
</reference>
<dbReference type="InterPro" id="IPR011042">
    <property type="entry name" value="6-blade_b-propeller_TolB-like"/>
</dbReference>
<dbReference type="HOGENOM" id="CLU_646059_0_0_1"/>
<dbReference type="Proteomes" id="UP000015102">
    <property type="component" value="Unassembled WGS sequence"/>
</dbReference>
<dbReference type="Gene3D" id="2.120.10.30">
    <property type="entry name" value="TolB, C-terminal domain"/>
    <property type="match status" value="1"/>
</dbReference>
<evidence type="ECO:0000256" key="6">
    <source>
        <dbReference type="PROSITE-ProRule" id="PRU00461"/>
    </source>
</evidence>
<feature type="repeat" description="LDL-receptor class B" evidence="6">
    <location>
        <begin position="379"/>
        <end position="423"/>
    </location>
</feature>
<name>T1GU48_MEGSC</name>
<keyword evidence="3" id="KW-0677">Repeat</keyword>
<dbReference type="EnsemblMetazoa" id="MESCA007254-RA">
    <property type="protein sequence ID" value="MESCA007254-PA"/>
    <property type="gene ID" value="MESCA007254"/>
</dbReference>
<dbReference type="EMBL" id="CAQQ02092107">
    <property type="status" value="NOT_ANNOTATED_CDS"/>
    <property type="molecule type" value="Genomic_DNA"/>
</dbReference>
<evidence type="ECO:0000256" key="1">
    <source>
        <dbReference type="ARBA" id="ARBA00022536"/>
    </source>
</evidence>
<evidence type="ECO:0000256" key="3">
    <source>
        <dbReference type="ARBA" id="ARBA00022737"/>
    </source>
</evidence>
<dbReference type="EMBL" id="CAQQ02092106">
    <property type="status" value="NOT_ANNOTATED_CDS"/>
    <property type="molecule type" value="Genomic_DNA"/>
</dbReference>
<keyword evidence="5" id="KW-0325">Glycoprotein</keyword>